<reference evidence="3" key="1">
    <citation type="submission" date="2013-06" db="EMBL/GenBank/DDBJ databases">
        <authorList>
            <person name="Zhao Q."/>
        </authorList>
    </citation>
    <scope>NUCLEOTIDE SEQUENCE</scope>
    <source>
        <strain evidence="3">cv. W1943</strain>
    </source>
</reference>
<proteinExistence type="predicted"/>
<sequence length="294" mass="31592">MCDDAVSRHVDDKAAAGEVSATRAEGSCSAVHAASGGRPTPPNSFSFLGRGRADERASEWQHAMLPTHGTPTAAAARVAAVRAGISRRFAGTGRWNVVESLIPRSRPFVFRSSRVEKRMVKQQNNKKWWAHATPHVILTPIFSLSSLAPTWAEQGEAGDGWARSGVGGIRSRSAKGDGGCTTPELKEEQGEAGVHPHAVCQVGARDGDEDEGGKIKREVAARGFLATRMVREVRVVEAEAEKVARKVEAEAKALRRNVRRRIMPSARCSCGCCSGSTRSTAQWSPRAAGHHRCP</sequence>
<organism evidence="2 3">
    <name type="scientific">Oryza rufipogon</name>
    <name type="common">Brownbeard rice</name>
    <name type="synonym">Asian wild rice</name>
    <dbReference type="NCBI Taxonomy" id="4529"/>
    <lineage>
        <taxon>Eukaryota</taxon>
        <taxon>Viridiplantae</taxon>
        <taxon>Streptophyta</taxon>
        <taxon>Embryophyta</taxon>
        <taxon>Tracheophyta</taxon>
        <taxon>Spermatophyta</taxon>
        <taxon>Magnoliopsida</taxon>
        <taxon>Liliopsida</taxon>
        <taxon>Poales</taxon>
        <taxon>Poaceae</taxon>
        <taxon>BOP clade</taxon>
        <taxon>Oryzoideae</taxon>
        <taxon>Oryzeae</taxon>
        <taxon>Oryzinae</taxon>
        <taxon>Oryza</taxon>
    </lineage>
</organism>
<dbReference type="EnsemblPlants" id="ORUFI01G30820.1">
    <property type="protein sequence ID" value="ORUFI01G30820.1"/>
    <property type="gene ID" value="ORUFI01G30820"/>
</dbReference>
<dbReference type="Proteomes" id="UP000008022">
    <property type="component" value="Unassembled WGS sequence"/>
</dbReference>
<reference evidence="2" key="2">
    <citation type="submission" date="2015-06" db="UniProtKB">
        <authorList>
            <consortium name="EnsemblPlants"/>
        </authorList>
    </citation>
    <scope>IDENTIFICATION</scope>
</reference>
<keyword evidence="3" id="KW-1185">Reference proteome</keyword>
<evidence type="ECO:0000313" key="2">
    <source>
        <dbReference type="EnsemblPlants" id="ORUFI01G30820.1"/>
    </source>
</evidence>
<dbReference type="Gramene" id="ORUFI01G30820.1">
    <property type="protein sequence ID" value="ORUFI01G30820.1"/>
    <property type="gene ID" value="ORUFI01G30820"/>
</dbReference>
<feature type="region of interest" description="Disordered" evidence="1">
    <location>
        <begin position="172"/>
        <end position="194"/>
    </location>
</feature>
<dbReference type="AlphaFoldDB" id="A0A0E0N198"/>
<dbReference type="HOGENOM" id="CLU_947930_0_0_1"/>
<protein>
    <submittedName>
        <fullName evidence="2">Uncharacterized protein</fullName>
    </submittedName>
</protein>
<name>A0A0E0N198_ORYRU</name>
<evidence type="ECO:0000313" key="3">
    <source>
        <dbReference type="Proteomes" id="UP000008022"/>
    </source>
</evidence>
<accession>A0A0E0N198</accession>
<evidence type="ECO:0000256" key="1">
    <source>
        <dbReference type="SAM" id="MobiDB-lite"/>
    </source>
</evidence>